<feature type="domain" description="Glutaminase EF-hand" evidence="14">
    <location>
        <begin position="136"/>
        <end position="232"/>
    </location>
</feature>
<dbReference type="Pfam" id="PF04145">
    <property type="entry name" value="Ctr"/>
    <property type="match status" value="1"/>
</dbReference>
<dbReference type="Proteomes" id="UP000887566">
    <property type="component" value="Unplaced"/>
</dbReference>
<evidence type="ECO:0000256" key="1">
    <source>
        <dbReference type="ARBA" id="ARBA00004370"/>
    </source>
</evidence>
<dbReference type="Gene3D" id="1.10.238.210">
    <property type="match status" value="1"/>
</dbReference>
<evidence type="ECO:0000256" key="12">
    <source>
        <dbReference type="PROSITE-ProRule" id="PRU00023"/>
    </source>
</evidence>
<dbReference type="Gene3D" id="1.25.40.20">
    <property type="entry name" value="Ankyrin repeat-containing domain"/>
    <property type="match status" value="1"/>
</dbReference>
<evidence type="ECO:0000256" key="13">
    <source>
        <dbReference type="SAM" id="Phobius"/>
    </source>
</evidence>
<evidence type="ECO:0000259" key="14">
    <source>
        <dbReference type="Pfam" id="PF17959"/>
    </source>
</evidence>
<dbReference type="InterPro" id="IPR007274">
    <property type="entry name" value="Cop_transporter"/>
</dbReference>
<dbReference type="GO" id="GO:0005375">
    <property type="term" value="F:copper ion transmembrane transporter activity"/>
    <property type="evidence" value="ECO:0007669"/>
    <property type="project" value="InterPro"/>
</dbReference>
<evidence type="ECO:0000256" key="7">
    <source>
        <dbReference type="ARBA" id="ARBA00022989"/>
    </source>
</evidence>
<feature type="transmembrane region" description="Helical" evidence="13">
    <location>
        <begin position="701"/>
        <end position="721"/>
    </location>
</feature>
<keyword evidence="8 12" id="KW-0040">ANK repeat</keyword>
<dbReference type="InterPro" id="IPR002110">
    <property type="entry name" value="Ankyrin_rpt"/>
</dbReference>
<evidence type="ECO:0000256" key="8">
    <source>
        <dbReference type="ARBA" id="ARBA00023043"/>
    </source>
</evidence>
<evidence type="ECO:0000313" key="16">
    <source>
        <dbReference type="WBParaSite" id="PSAMB.scaffold524size48024.g6561.t2"/>
    </source>
</evidence>
<organism evidence="15 16">
    <name type="scientific">Plectus sambesii</name>
    <dbReference type="NCBI Taxonomy" id="2011161"/>
    <lineage>
        <taxon>Eukaryota</taxon>
        <taxon>Metazoa</taxon>
        <taxon>Ecdysozoa</taxon>
        <taxon>Nematoda</taxon>
        <taxon>Chromadorea</taxon>
        <taxon>Plectida</taxon>
        <taxon>Plectina</taxon>
        <taxon>Plectoidea</taxon>
        <taxon>Plectidae</taxon>
        <taxon>Plectus</taxon>
    </lineage>
</organism>
<keyword evidence="6" id="KW-0378">Hydrolase</keyword>
<dbReference type="AlphaFoldDB" id="A0A914WXU6"/>
<comment type="catalytic activity">
    <reaction evidence="10">
        <text>L-glutamine + H2O = L-glutamate + NH4(+)</text>
        <dbReference type="Rhea" id="RHEA:15889"/>
        <dbReference type="ChEBI" id="CHEBI:15377"/>
        <dbReference type="ChEBI" id="CHEBI:28938"/>
        <dbReference type="ChEBI" id="CHEBI:29985"/>
        <dbReference type="ChEBI" id="CHEBI:58359"/>
        <dbReference type="EC" id="3.5.1.2"/>
    </reaction>
</comment>
<dbReference type="NCBIfam" id="TIGR03814">
    <property type="entry name" value="Gln_ase"/>
    <property type="match status" value="1"/>
</dbReference>
<dbReference type="PROSITE" id="PS50088">
    <property type="entry name" value="ANK_REPEAT"/>
    <property type="match status" value="1"/>
</dbReference>
<dbReference type="GO" id="GO:0006543">
    <property type="term" value="P:L-glutamine catabolic process"/>
    <property type="evidence" value="ECO:0007669"/>
    <property type="project" value="TreeGrafter"/>
</dbReference>
<dbReference type="InterPro" id="IPR036770">
    <property type="entry name" value="Ankyrin_rpt-contain_sf"/>
</dbReference>
<keyword evidence="7 13" id="KW-1133">Transmembrane helix</keyword>
<dbReference type="Pfam" id="PF17959">
    <property type="entry name" value="EF-hand_14"/>
    <property type="match status" value="1"/>
</dbReference>
<accession>A0A914WXU6</accession>
<feature type="transmembrane region" description="Helical" evidence="13">
    <location>
        <begin position="791"/>
        <end position="809"/>
    </location>
</feature>
<evidence type="ECO:0000256" key="10">
    <source>
        <dbReference type="ARBA" id="ARBA00049534"/>
    </source>
</evidence>
<evidence type="ECO:0000256" key="5">
    <source>
        <dbReference type="ARBA" id="ARBA00022737"/>
    </source>
</evidence>
<sequence>MMRNLWALRALGHTRLGLETSGSRRFGNGGLLLRSRRVCDRCGRSRLSRYNFFAPIIRVDSLIAIDRQASFTSSPSATSLLTKLRSWTTTTRAPMSPTKRQRHVSYGWSEDIHGLQRQSSTSSTMSAAMFPGNVAVEDVIFDLFRFTDRESVSIPRFLRALGEYGLRKDDPRLKDMIQSLVDLETNTELDADLSDTISDQRHVELGRDAFKRCIAKSSVIITKALKNQLVIPDWGGFCNQIEEMFEQCRDFKGGNVATYIPQLARVDPEFWAVSICTVDGQRRSWGDSMTPFCMQSVSKPFTYAIAVEELGADEVHHYVGQEPSGRLFNDICLDYNSRPHNPLINAGAIVIASLIRQKQCFSDRFDFTMQQYKRFAAQGFVGFNNAVFLSERETADRNYALSYYMREHKCFPPNAKLQETLDFYFQLCSIETNADTLAVMGATLANGGVCPLNGDRVVCNRACRDVLSLMYSCGMYDYSGQFAFRVGLPAKSGVSGDMIIVVPNVMAICIYSPRLDTLGNTVRGVKFAEALVECFNFHNYDSLVYSEVCKIDPRRKLHEVEHEQIVHLLFAAKSGDITAVKRHILLGADVDQPDYDGRTALHVAASEGHAKIVRFLLKRWKASPDPKDRAPLREDNVTLLSGSLDWLTGAIIEMDHANMPMDHNSSNNSSMPPMSMSMMSMWFHFSHSDVILFDFWHPKSVIALLGSCVLIFCIAVAYEGLKWFRLHLQSRLFVVNRERPPTYAATTPIAYTKPFRLNTFSLPHLIQTLLFVVQIILSYGLMLVFMTYNVWLALSVILGAGVGYFIFGAQMTVLTERQMGGDCCE</sequence>
<dbReference type="WBParaSite" id="PSAMB.scaffold524size48024.g6561.t2">
    <property type="protein sequence ID" value="PSAMB.scaffold524size48024.g6561.t2"/>
    <property type="gene ID" value="PSAMB.scaffold524size48024.g6561"/>
</dbReference>
<evidence type="ECO:0000256" key="11">
    <source>
        <dbReference type="ARBA" id="ARBA00077251"/>
    </source>
</evidence>
<dbReference type="InterPro" id="IPR015868">
    <property type="entry name" value="Glutaminase"/>
</dbReference>
<keyword evidence="5" id="KW-0677">Repeat</keyword>
<feature type="transmembrane region" description="Helical" evidence="13">
    <location>
        <begin position="765"/>
        <end position="785"/>
    </location>
</feature>
<feature type="repeat" description="ANK" evidence="12">
    <location>
        <begin position="596"/>
        <end position="619"/>
    </location>
</feature>
<dbReference type="FunFam" id="3.40.710.10:FF:000008">
    <property type="entry name" value="Glutaminase, isoform E"/>
    <property type="match status" value="1"/>
</dbReference>
<dbReference type="PANTHER" id="PTHR12544:SF51">
    <property type="entry name" value="GLUTAMINASE 3-RELATED"/>
    <property type="match status" value="1"/>
</dbReference>
<proteinExistence type="inferred from homology"/>
<dbReference type="GO" id="GO:0004359">
    <property type="term" value="F:glutaminase activity"/>
    <property type="evidence" value="ECO:0007669"/>
    <property type="project" value="UniProtKB-EC"/>
</dbReference>
<evidence type="ECO:0000313" key="15">
    <source>
        <dbReference type="Proteomes" id="UP000887566"/>
    </source>
</evidence>
<dbReference type="SUPFAM" id="SSF48403">
    <property type="entry name" value="Ankyrin repeat"/>
    <property type="match status" value="1"/>
</dbReference>
<dbReference type="PANTHER" id="PTHR12544">
    <property type="entry name" value="GLUTAMINASE"/>
    <property type="match status" value="1"/>
</dbReference>
<comment type="subcellular location">
    <subcellularLocation>
        <location evidence="1">Membrane</location>
    </subcellularLocation>
</comment>
<keyword evidence="9 13" id="KW-0472">Membrane</keyword>
<evidence type="ECO:0000256" key="9">
    <source>
        <dbReference type="ARBA" id="ARBA00023136"/>
    </source>
</evidence>
<dbReference type="InterPro" id="IPR012338">
    <property type="entry name" value="Beta-lactam/transpept-like"/>
</dbReference>
<evidence type="ECO:0000256" key="2">
    <source>
        <dbReference type="ARBA" id="ARBA00011076"/>
    </source>
</evidence>
<dbReference type="EC" id="3.5.1.2" evidence="3"/>
<dbReference type="PROSITE" id="PS50297">
    <property type="entry name" value="ANK_REP_REGION"/>
    <property type="match status" value="1"/>
</dbReference>
<evidence type="ECO:0000256" key="6">
    <source>
        <dbReference type="ARBA" id="ARBA00022801"/>
    </source>
</evidence>
<dbReference type="HAMAP" id="MF_00313">
    <property type="entry name" value="Glutaminase"/>
    <property type="match status" value="1"/>
</dbReference>
<dbReference type="GO" id="GO:0006537">
    <property type="term" value="P:glutamate biosynthetic process"/>
    <property type="evidence" value="ECO:0007669"/>
    <property type="project" value="TreeGrafter"/>
</dbReference>
<name>A0A914WXU6_9BILA</name>
<keyword evidence="15" id="KW-1185">Reference proteome</keyword>
<dbReference type="InterPro" id="IPR041541">
    <property type="entry name" value="Glutaminase_EF-hand"/>
</dbReference>
<reference evidence="16" key="1">
    <citation type="submission" date="2022-11" db="UniProtKB">
        <authorList>
            <consortium name="WormBaseParasite"/>
        </authorList>
    </citation>
    <scope>IDENTIFICATION</scope>
</reference>
<dbReference type="GO" id="GO:0016020">
    <property type="term" value="C:membrane"/>
    <property type="evidence" value="ECO:0007669"/>
    <property type="project" value="UniProtKB-SubCell"/>
</dbReference>
<evidence type="ECO:0000256" key="3">
    <source>
        <dbReference type="ARBA" id="ARBA00012918"/>
    </source>
</evidence>
<evidence type="ECO:0000256" key="4">
    <source>
        <dbReference type="ARBA" id="ARBA00022692"/>
    </source>
</evidence>
<protein>
    <recommendedName>
        <fullName evidence="3">glutaminase</fullName>
        <ecNumber evidence="3">3.5.1.2</ecNumber>
    </recommendedName>
    <alternativeName>
        <fullName evidence="11">L-glutamine amidohydrolase</fullName>
    </alternativeName>
</protein>
<dbReference type="Pfam" id="PF04960">
    <property type="entry name" value="Glutaminase"/>
    <property type="match status" value="1"/>
</dbReference>
<dbReference type="Pfam" id="PF12796">
    <property type="entry name" value="Ank_2"/>
    <property type="match status" value="1"/>
</dbReference>
<dbReference type="Gene3D" id="3.40.710.10">
    <property type="entry name" value="DD-peptidase/beta-lactamase superfamily"/>
    <property type="match status" value="1"/>
</dbReference>
<dbReference type="SUPFAM" id="SSF56601">
    <property type="entry name" value="beta-lactamase/transpeptidase-like"/>
    <property type="match status" value="1"/>
</dbReference>
<comment type="similarity">
    <text evidence="2">Belongs to the glutaminase family.</text>
</comment>
<keyword evidence="4 13" id="KW-0812">Transmembrane</keyword>